<name>A0A106QCK1_9BURK</name>
<evidence type="ECO:0000313" key="1">
    <source>
        <dbReference type="EMBL" id="KWA83996.1"/>
    </source>
</evidence>
<gene>
    <name evidence="1" type="ORF">WL29_21770</name>
</gene>
<comment type="caution">
    <text evidence="1">The sequence shown here is derived from an EMBL/GenBank/DDBJ whole genome shotgun (WGS) entry which is preliminary data.</text>
</comment>
<reference evidence="1 2" key="1">
    <citation type="submission" date="2015-11" db="EMBL/GenBank/DDBJ databases">
        <title>Expanding the genomic diversity of Burkholderia species for the development of highly accurate diagnostics.</title>
        <authorList>
            <person name="Sahl J."/>
            <person name="Keim P."/>
            <person name="Wagner D."/>
        </authorList>
    </citation>
    <scope>NUCLEOTIDE SEQUENCE [LARGE SCALE GENOMIC DNA]</scope>
    <source>
        <strain evidence="1 2">MSMB2087WGS</strain>
    </source>
</reference>
<sequence length="243" mass="26464">MAYRCIGSSLAYTKKAMMPLRRTKLMMNKILGLLAQADAVLTPTLVEVKAAPVSGQPDQQVVSLRWKDSDNCRCGTFLTEEGLSKATFDEKTQSFQVPDFEGDVVALQLMAKGTPLTPMSAPSKQDDEEPVYVLIQEGGSSYELYIHAHHTLDEADADRVSCEDNGAYRTSDIIEVPTSLADHPGFYELAEQLVCSVVKTRSPVPLGPVDDVKIPASIASHPQFYKIAGQLVAAIDTLDFPGE</sequence>
<accession>A0A106QCK1</accession>
<evidence type="ECO:0000313" key="2">
    <source>
        <dbReference type="Proteomes" id="UP000060630"/>
    </source>
</evidence>
<organism evidence="1 2">
    <name type="scientific">Burkholderia ubonensis</name>
    <dbReference type="NCBI Taxonomy" id="101571"/>
    <lineage>
        <taxon>Bacteria</taxon>
        <taxon>Pseudomonadati</taxon>
        <taxon>Pseudomonadota</taxon>
        <taxon>Betaproteobacteria</taxon>
        <taxon>Burkholderiales</taxon>
        <taxon>Burkholderiaceae</taxon>
        <taxon>Burkholderia</taxon>
        <taxon>Burkholderia cepacia complex</taxon>
    </lineage>
</organism>
<dbReference type="Proteomes" id="UP000060630">
    <property type="component" value="Unassembled WGS sequence"/>
</dbReference>
<dbReference type="EMBL" id="LPHD01000049">
    <property type="protein sequence ID" value="KWA83996.1"/>
    <property type="molecule type" value="Genomic_DNA"/>
</dbReference>
<proteinExistence type="predicted"/>
<protein>
    <submittedName>
        <fullName evidence="1">Uncharacterized protein</fullName>
    </submittedName>
</protein>
<dbReference type="AlphaFoldDB" id="A0A106QCK1"/>